<keyword evidence="2" id="KW-1185">Reference proteome</keyword>
<dbReference type="AlphaFoldDB" id="A0A0C2XT17"/>
<gene>
    <name evidence="1" type="ORF">M408DRAFT_327393</name>
</gene>
<organism evidence="1 2">
    <name type="scientific">Serendipita vermifera MAFF 305830</name>
    <dbReference type="NCBI Taxonomy" id="933852"/>
    <lineage>
        <taxon>Eukaryota</taxon>
        <taxon>Fungi</taxon>
        <taxon>Dikarya</taxon>
        <taxon>Basidiomycota</taxon>
        <taxon>Agaricomycotina</taxon>
        <taxon>Agaricomycetes</taxon>
        <taxon>Sebacinales</taxon>
        <taxon>Serendipitaceae</taxon>
        <taxon>Serendipita</taxon>
    </lineage>
</organism>
<accession>A0A0C2XT17</accession>
<sequence>MTSSVINFLKQGTTTVIQAVCRWLCDSTVGLGPMSLRDRDGPPRAVQFQSY</sequence>
<evidence type="ECO:0000313" key="1">
    <source>
        <dbReference type="EMBL" id="KIM32037.1"/>
    </source>
</evidence>
<dbReference type="Proteomes" id="UP000054097">
    <property type="component" value="Unassembled WGS sequence"/>
</dbReference>
<dbReference type="HOGENOM" id="CLU_3107906_0_0_1"/>
<proteinExistence type="predicted"/>
<evidence type="ECO:0000313" key="2">
    <source>
        <dbReference type="Proteomes" id="UP000054097"/>
    </source>
</evidence>
<protein>
    <submittedName>
        <fullName evidence="1">Uncharacterized protein</fullName>
    </submittedName>
</protein>
<reference evidence="1 2" key="1">
    <citation type="submission" date="2014-04" db="EMBL/GenBank/DDBJ databases">
        <authorList>
            <consortium name="DOE Joint Genome Institute"/>
            <person name="Kuo A."/>
            <person name="Zuccaro A."/>
            <person name="Kohler A."/>
            <person name="Nagy L.G."/>
            <person name="Floudas D."/>
            <person name="Copeland A."/>
            <person name="Barry K.W."/>
            <person name="Cichocki N."/>
            <person name="Veneault-Fourrey C."/>
            <person name="LaButti K."/>
            <person name="Lindquist E.A."/>
            <person name="Lipzen A."/>
            <person name="Lundell T."/>
            <person name="Morin E."/>
            <person name="Murat C."/>
            <person name="Sun H."/>
            <person name="Tunlid A."/>
            <person name="Henrissat B."/>
            <person name="Grigoriev I.V."/>
            <person name="Hibbett D.S."/>
            <person name="Martin F."/>
            <person name="Nordberg H.P."/>
            <person name="Cantor M.N."/>
            <person name="Hua S.X."/>
        </authorList>
    </citation>
    <scope>NUCLEOTIDE SEQUENCE [LARGE SCALE GENOMIC DNA]</scope>
    <source>
        <strain evidence="1 2">MAFF 305830</strain>
    </source>
</reference>
<reference evidence="2" key="2">
    <citation type="submission" date="2015-01" db="EMBL/GenBank/DDBJ databases">
        <title>Evolutionary Origins and Diversification of the Mycorrhizal Mutualists.</title>
        <authorList>
            <consortium name="DOE Joint Genome Institute"/>
            <consortium name="Mycorrhizal Genomics Consortium"/>
            <person name="Kohler A."/>
            <person name="Kuo A."/>
            <person name="Nagy L.G."/>
            <person name="Floudas D."/>
            <person name="Copeland A."/>
            <person name="Barry K.W."/>
            <person name="Cichocki N."/>
            <person name="Veneault-Fourrey C."/>
            <person name="LaButti K."/>
            <person name="Lindquist E.A."/>
            <person name="Lipzen A."/>
            <person name="Lundell T."/>
            <person name="Morin E."/>
            <person name="Murat C."/>
            <person name="Riley R."/>
            <person name="Ohm R."/>
            <person name="Sun H."/>
            <person name="Tunlid A."/>
            <person name="Henrissat B."/>
            <person name="Grigoriev I.V."/>
            <person name="Hibbett D.S."/>
            <person name="Martin F."/>
        </authorList>
    </citation>
    <scope>NUCLEOTIDE SEQUENCE [LARGE SCALE GENOMIC DNA]</scope>
    <source>
        <strain evidence="2">MAFF 305830</strain>
    </source>
</reference>
<name>A0A0C2XT17_SERVB</name>
<dbReference type="EMBL" id="KN824281">
    <property type="protein sequence ID" value="KIM32037.1"/>
    <property type="molecule type" value="Genomic_DNA"/>
</dbReference>